<feature type="transmembrane region" description="Helical" evidence="7">
    <location>
        <begin position="40"/>
        <end position="61"/>
    </location>
</feature>
<evidence type="ECO:0000256" key="5">
    <source>
        <dbReference type="ARBA" id="ARBA00023136"/>
    </source>
</evidence>
<dbReference type="PROSITE" id="PS00216">
    <property type="entry name" value="SUGAR_TRANSPORT_1"/>
    <property type="match status" value="1"/>
</dbReference>
<keyword evidence="4 7" id="KW-1133">Transmembrane helix</keyword>
<feature type="transmembrane region" description="Helical" evidence="7">
    <location>
        <begin position="200"/>
        <end position="219"/>
    </location>
</feature>
<dbReference type="Gene3D" id="1.20.1250.20">
    <property type="entry name" value="MFS general substrate transporter like domains"/>
    <property type="match status" value="1"/>
</dbReference>
<feature type="transmembrane region" description="Helical" evidence="7">
    <location>
        <begin position="111"/>
        <end position="130"/>
    </location>
</feature>
<accession>A0A6A6QX67</accession>
<sequence>MAEKLEIESTEQAHTAHHSHETHDEIIVQQLETAGREVGFTFKTFLAVASLCICYNAYLFSLNIPATTLSFINADLGPDPRYTWVTISWSLGGAILVTVGGRLSDLFGRRYFFLTGSILVFCGGIIGATGHSISQMIASGVMFGVGSGFLEMSFAAVQEIVPAEWRMFTIGCFEATGFIAQSTPLISWAMIKNTGTWRYAYWYMEGFQGLAVLVIFFFYHPPTFETKHREDHKSRMQIFKDTDFVGFFLFIVGCVILLIGISWGGKQYKWTSAGAIAPIVLGGLTLVALGFWEVYGKPKYPILPPHLFKNVRQMSQLLYATTPIDKGLYAEVLPLGTICGGIWLMSSKKIGHQRWQVTFAIILQTTFCGAMASATLDNHVKSIIFLFIIALCVPPTQLVPIVMLSYGIEDQNDIGVACGIAGTARLLMGATATAIYSSILSNEYSEKLPGEVTNAVKNLGFPPANIPKLIAAAKLGTAKAYAAVPGITPAIEGAIALANKEAYLQAFHVVFLASLAFGCIGVVAAFFTESVDTRKYTKRTFAVVENEHKNEVQDVKGEA</sequence>
<evidence type="ECO:0000256" key="3">
    <source>
        <dbReference type="ARBA" id="ARBA00022692"/>
    </source>
</evidence>
<evidence type="ECO:0000256" key="1">
    <source>
        <dbReference type="ARBA" id="ARBA00004141"/>
    </source>
</evidence>
<dbReference type="GO" id="GO:0022857">
    <property type="term" value="F:transmembrane transporter activity"/>
    <property type="evidence" value="ECO:0007669"/>
    <property type="project" value="InterPro"/>
</dbReference>
<feature type="region of interest" description="Disordered" evidence="6">
    <location>
        <begin position="1"/>
        <end position="22"/>
    </location>
</feature>
<dbReference type="PANTHER" id="PTHR23501:SF109">
    <property type="entry name" value="MAJOR FACILITATOR SUPERFAMILY (MFS) PROFILE DOMAIN-CONTAINING PROTEIN-RELATED"/>
    <property type="match status" value="1"/>
</dbReference>
<evidence type="ECO:0000256" key="4">
    <source>
        <dbReference type="ARBA" id="ARBA00022989"/>
    </source>
</evidence>
<feature type="domain" description="Major facilitator superfamily (MFS) profile" evidence="8">
    <location>
        <begin position="42"/>
        <end position="533"/>
    </location>
</feature>
<dbReference type="Pfam" id="PF06609">
    <property type="entry name" value="TRI12"/>
    <property type="match status" value="2"/>
</dbReference>
<keyword evidence="10" id="KW-1185">Reference proteome</keyword>
<proteinExistence type="predicted"/>
<feature type="transmembrane region" description="Helical" evidence="7">
    <location>
        <begin position="275"/>
        <end position="295"/>
    </location>
</feature>
<gene>
    <name evidence="9" type="ORF">BU16DRAFT_607364</name>
</gene>
<evidence type="ECO:0000256" key="6">
    <source>
        <dbReference type="SAM" id="MobiDB-lite"/>
    </source>
</evidence>
<feature type="transmembrane region" description="Helical" evidence="7">
    <location>
        <begin position="506"/>
        <end position="528"/>
    </location>
</feature>
<feature type="transmembrane region" description="Helical" evidence="7">
    <location>
        <begin position="357"/>
        <end position="376"/>
    </location>
</feature>
<protein>
    <submittedName>
        <fullName evidence="9">MFS general substrate transporter</fullName>
    </submittedName>
</protein>
<dbReference type="PROSITE" id="PS50850">
    <property type="entry name" value="MFS"/>
    <property type="match status" value="1"/>
</dbReference>
<feature type="transmembrane region" description="Helical" evidence="7">
    <location>
        <begin position="382"/>
        <end position="404"/>
    </location>
</feature>
<dbReference type="GO" id="GO:0005886">
    <property type="term" value="C:plasma membrane"/>
    <property type="evidence" value="ECO:0007669"/>
    <property type="project" value="TreeGrafter"/>
</dbReference>
<evidence type="ECO:0000256" key="7">
    <source>
        <dbReference type="SAM" id="Phobius"/>
    </source>
</evidence>
<feature type="transmembrane region" description="Helical" evidence="7">
    <location>
        <begin position="416"/>
        <end position="439"/>
    </location>
</feature>
<evidence type="ECO:0000313" key="10">
    <source>
        <dbReference type="Proteomes" id="UP000799750"/>
    </source>
</evidence>
<dbReference type="EMBL" id="MU004187">
    <property type="protein sequence ID" value="KAF2496742.1"/>
    <property type="molecule type" value="Genomic_DNA"/>
</dbReference>
<keyword evidence="5 7" id="KW-0472">Membrane</keyword>
<dbReference type="InterPro" id="IPR010573">
    <property type="entry name" value="MFS_Str1/Tri12-like"/>
</dbReference>
<evidence type="ECO:0000259" key="8">
    <source>
        <dbReference type="PROSITE" id="PS50850"/>
    </source>
</evidence>
<feature type="transmembrane region" description="Helical" evidence="7">
    <location>
        <begin position="327"/>
        <end position="345"/>
    </location>
</feature>
<dbReference type="SUPFAM" id="SSF103473">
    <property type="entry name" value="MFS general substrate transporter"/>
    <property type="match status" value="1"/>
</dbReference>
<keyword evidence="2" id="KW-0813">Transport</keyword>
<evidence type="ECO:0000256" key="2">
    <source>
        <dbReference type="ARBA" id="ARBA00022448"/>
    </source>
</evidence>
<feature type="transmembrane region" description="Helical" evidence="7">
    <location>
        <begin position="244"/>
        <end position="263"/>
    </location>
</feature>
<dbReference type="InterPro" id="IPR005829">
    <property type="entry name" value="Sugar_transporter_CS"/>
</dbReference>
<dbReference type="AlphaFoldDB" id="A0A6A6QX67"/>
<name>A0A6A6QX67_9PEZI</name>
<evidence type="ECO:0000313" key="9">
    <source>
        <dbReference type="EMBL" id="KAF2496742.1"/>
    </source>
</evidence>
<reference evidence="9" key="1">
    <citation type="journal article" date="2020" name="Stud. Mycol.">
        <title>101 Dothideomycetes genomes: a test case for predicting lifestyles and emergence of pathogens.</title>
        <authorList>
            <person name="Haridas S."/>
            <person name="Albert R."/>
            <person name="Binder M."/>
            <person name="Bloem J."/>
            <person name="Labutti K."/>
            <person name="Salamov A."/>
            <person name="Andreopoulos B."/>
            <person name="Baker S."/>
            <person name="Barry K."/>
            <person name="Bills G."/>
            <person name="Bluhm B."/>
            <person name="Cannon C."/>
            <person name="Castanera R."/>
            <person name="Culley D."/>
            <person name="Daum C."/>
            <person name="Ezra D."/>
            <person name="Gonzalez J."/>
            <person name="Henrissat B."/>
            <person name="Kuo A."/>
            <person name="Liang C."/>
            <person name="Lipzen A."/>
            <person name="Lutzoni F."/>
            <person name="Magnuson J."/>
            <person name="Mondo S."/>
            <person name="Nolan M."/>
            <person name="Ohm R."/>
            <person name="Pangilinan J."/>
            <person name="Park H.-J."/>
            <person name="Ramirez L."/>
            <person name="Alfaro M."/>
            <person name="Sun H."/>
            <person name="Tritt A."/>
            <person name="Yoshinaga Y."/>
            <person name="Zwiers L.-H."/>
            <person name="Turgeon B."/>
            <person name="Goodwin S."/>
            <person name="Spatafora J."/>
            <person name="Crous P."/>
            <person name="Grigoriev I."/>
        </authorList>
    </citation>
    <scope>NUCLEOTIDE SEQUENCE</scope>
    <source>
        <strain evidence="9">CBS 269.34</strain>
    </source>
</reference>
<organism evidence="9 10">
    <name type="scientific">Lophium mytilinum</name>
    <dbReference type="NCBI Taxonomy" id="390894"/>
    <lineage>
        <taxon>Eukaryota</taxon>
        <taxon>Fungi</taxon>
        <taxon>Dikarya</taxon>
        <taxon>Ascomycota</taxon>
        <taxon>Pezizomycotina</taxon>
        <taxon>Dothideomycetes</taxon>
        <taxon>Pleosporomycetidae</taxon>
        <taxon>Mytilinidiales</taxon>
        <taxon>Mytilinidiaceae</taxon>
        <taxon>Lophium</taxon>
    </lineage>
</organism>
<dbReference type="InterPro" id="IPR036259">
    <property type="entry name" value="MFS_trans_sf"/>
</dbReference>
<keyword evidence="3 7" id="KW-0812">Transmembrane</keyword>
<feature type="transmembrane region" description="Helical" evidence="7">
    <location>
        <begin position="81"/>
        <end position="99"/>
    </location>
</feature>
<dbReference type="OrthoDB" id="4139357at2759"/>
<comment type="subcellular location">
    <subcellularLocation>
        <location evidence="1">Membrane</location>
        <topology evidence="1">Multi-pass membrane protein</topology>
    </subcellularLocation>
</comment>
<dbReference type="PANTHER" id="PTHR23501">
    <property type="entry name" value="MAJOR FACILITATOR SUPERFAMILY"/>
    <property type="match status" value="1"/>
</dbReference>
<dbReference type="InterPro" id="IPR020846">
    <property type="entry name" value="MFS_dom"/>
</dbReference>
<dbReference type="Proteomes" id="UP000799750">
    <property type="component" value="Unassembled WGS sequence"/>
</dbReference>